<dbReference type="InterPro" id="IPR001810">
    <property type="entry name" value="F-box_dom"/>
</dbReference>
<organism evidence="2 3">
    <name type="scientific">Kingdonia uniflora</name>
    <dbReference type="NCBI Taxonomy" id="39325"/>
    <lineage>
        <taxon>Eukaryota</taxon>
        <taxon>Viridiplantae</taxon>
        <taxon>Streptophyta</taxon>
        <taxon>Embryophyta</taxon>
        <taxon>Tracheophyta</taxon>
        <taxon>Spermatophyta</taxon>
        <taxon>Magnoliopsida</taxon>
        <taxon>Ranunculales</taxon>
        <taxon>Circaeasteraceae</taxon>
        <taxon>Kingdonia</taxon>
    </lineage>
</organism>
<gene>
    <name evidence="2" type="ORF">GIB67_024319</name>
</gene>
<evidence type="ECO:0000313" key="3">
    <source>
        <dbReference type="Proteomes" id="UP000541444"/>
    </source>
</evidence>
<dbReference type="CDD" id="cd09917">
    <property type="entry name" value="F-box_SF"/>
    <property type="match status" value="1"/>
</dbReference>
<sequence length="226" mass="26090">MKFSKLRRDFNPKIEDCSLEFDKNRGMRSNCLDLPDHLLSMIFDKIVSADDFIRFSLVCVRLQSVFTQNHKKPFLPQLPLLLRRPENTRRIIHFAFTVSLIKRFVILSYRCLGLSIFVGQALGDPLRFSDYSLMAICHRGIVRLAFFKAGDKDWSFVKKTRWNVAPDDVLYYKCVFNVVNNFHMVVAIDIRPPQPKQILIADPAPDFSGRGVSCGVVWQFAAGRKD</sequence>
<evidence type="ECO:0000259" key="1">
    <source>
        <dbReference type="Pfam" id="PF00646"/>
    </source>
</evidence>
<keyword evidence="3" id="KW-1185">Reference proteome</keyword>
<dbReference type="EMBL" id="JACGCM010002329">
    <property type="protein sequence ID" value="KAF6141235.1"/>
    <property type="molecule type" value="Genomic_DNA"/>
</dbReference>
<evidence type="ECO:0000313" key="2">
    <source>
        <dbReference type="EMBL" id="KAF6141235.1"/>
    </source>
</evidence>
<dbReference type="AlphaFoldDB" id="A0A7J7LF35"/>
<dbReference type="Proteomes" id="UP000541444">
    <property type="component" value="Unassembled WGS sequence"/>
</dbReference>
<comment type="caution">
    <text evidence="2">The sequence shown here is derived from an EMBL/GenBank/DDBJ whole genome shotgun (WGS) entry which is preliminary data.</text>
</comment>
<dbReference type="Pfam" id="PF00646">
    <property type="entry name" value="F-box"/>
    <property type="match status" value="1"/>
</dbReference>
<reference evidence="2 3" key="1">
    <citation type="journal article" date="2020" name="IScience">
        <title>Genome Sequencing of the Endangered Kingdonia uniflora (Circaeasteraceae, Ranunculales) Reveals Potential Mechanisms of Evolutionary Specialization.</title>
        <authorList>
            <person name="Sun Y."/>
            <person name="Deng T."/>
            <person name="Zhang A."/>
            <person name="Moore M.J."/>
            <person name="Landis J.B."/>
            <person name="Lin N."/>
            <person name="Zhang H."/>
            <person name="Zhang X."/>
            <person name="Huang J."/>
            <person name="Zhang X."/>
            <person name="Sun H."/>
            <person name="Wang H."/>
        </authorList>
    </citation>
    <scope>NUCLEOTIDE SEQUENCE [LARGE SCALE GENOMIC DNA]</scope>
    <source>
        <strain evidence="2">TB1705</strain>
        <tissue evidence="2">Leaf</tissue>
    </source>
</reference>
<dbReference type="OrthoDB" id="1305627at2759"/>
<feature type="domain" description="F-box" evidence="1">
    <location>
        <begin position="32"/>
        <end position="70"/>
    </location>
</feature>
<name>A0A7J7LF35_9MAGN</name>
<protein>
    <recommendedName>
        <fullName evidence="1">F-box domain-containing protein</fullName>
    </recommendedName>
</protein>
<proteinExistence type="predicted"/>
<accession>A0A7J7LF35</accession>